<dbReference type="Proteomes" id="UP000195489">
    <property type="component" value="Chromosome 4"/>
</dbReference>
<evidence type="ECO:0000313" key="1">
    <source>
        <dbReference type="EMBL" id="SCL98366.1"/>
    </source>
</evidence>
<dbReference type="EMBL" id="LT608156">
    <property type="protein sequence ID" value="SCL98366.1"/>
    <property type="molecule type" value="Genomic_DNA"/>
</dbReference>
<dbReference type="AlphaFoldDB" id="A0A1D3LBH4"/>
<evidence type="ECO:0000313" key="2">
    <source>
        <dbReference type="Proteomes" id="UP000195489"/>
    </source>
</evidence>
<organism evidence="1 2">
    <name type="scientific">Plasmodium chabaudi chabaudi</name>
    <dbReference type="NCBI Taxonomy" id="31271"/>
    <lineage>
        <taxon>Eukaryota</taxon>
        <taxon>Sar</taxon>
        <taxon>Alveolata</taxon>
        <taxon>Apicomplexa</taxon>
        <taxon>Aconoidasida</taxon>
        <taxon>Haemosporida</taxon>
        <taxon>Plasmodiidae</taxon>
        <taxon>Plasmodium</taxon>
        <taxon>Plasmodium (Vinckeia)</taxon>
    </lineage>
</organism>
<protein>
    <submittedName>
        <fullName evidence="1">Uncharacterized protein</fullName>
    </submittedName>
</protein>
<sequence length="26" mass="3169">MQANCFDVNDFYESRSNFSINIRRQL</sequence>
<reference evidence="1 2" key="1">
    <citation type="submission" date="2016-08" db="EMBL/GenBank/DDBJ databases">
        <authorList>
            <consortium name="Pathogen Informatics"/>
        </authorList>
    </citation>
    <scope>NUCLEOTIDE SEQUENCE [LARGE SCALE GENOMIC DNA]</scope>
    <source>
        <strain evidence="1 2">CB</strain>
    </source>
</reference>
<gene>
    <name evidence="1" type="ORF">PCHCB_000047400</name>
</gene>
<name>A0A1D3LBH4_PLACU</name>
<accession>A0A1D3LBH4</accession>
<proteinExistence type="predicted"/>